<protein>
    <submittedName>
        <fullName evidence="1">Uncharacterized protein</fullName>
    </submittedName>
</protein>
<proteinExistence type="predicted"/>
<dbReference type="EMBL" id="UINC01042373">
    <property type="protein sequence ID" value="SVB44922.1"/>
    <property type="molecule type" value="Genomic_DNA"/>
</dbReference>
<name>A0A382E3G2_9ZZZZ</name>
<sequence length="94" mass="10760">VTWDAANKHRGVMQAMAANEDLTIYLGSKNPTLYAFSNEEHWKKTYQKNVALGRVDPNHVDKYPQVEVELTPDKYEEDLAKEATEPILKNNETP</sequence>
<dbReference type="AlphaFoldDB" id="A0A382E3G2"/>
<reference evidence="1" key="1">
    <citation type="submission" date="2018-05" db="EMBL/GenBank/DDBJ databases">
        <authorList>
            <person name="Lanie J.A."/>
            <person name="Ng W.-L."/>
            <person name="Kazmierczak K.M."/>
            <person name="Andrzejewski T.M."/>
            <person name="Davidsen T.M."/>
            <person name="Wayne K.J."/>
            <person name="Tettelin H."/>
            <person name="Glass J.I."/>
            <person name="Rusch D."/>
            <person name="Podicherti R."/>
            <person name="Tsui H.-C.T."/>
            <person name="Winkler M.E."/>
        </authorList>
    </citation>
    <scope>NUCLEOTIDE SEQUENCE</scope>
</reference>
<evidence type="ECO:0000313" key="1">
    <source>
        <dbReference type="EMBL" id="SVB44922.1"/>
    </source>
</evidence>
<organism evidence="1">
    <name type="scientific">marine metagenome</name>
    <dbReference type="NCBI Taxonomy" id="408172"/>
    <lineage>
        <taxon>unclassified sequences</taxon>
        <taxon>metagenomes</taxon>
        <taxon>ecological metagenomes</taxon>
    </lineage>
</organism>
<feature type="non-terminal residue" evidence="1">
    <location>
        <position position="1"/>
    </location>
</feature>
<gene>
    <name evidence="1" type="ORF">METZ01_LOCUS197776</name>
</gene>
<accession>A0A382E3G2</accession>